<organism evidence="19 20">
    <name type="scientific">Centaurea solstitialis</name>
    <name type="common">yellow star-thistle</name>
    <dbReference type="NCBI Taxonomy" id="347529"/>
    <lineage>
        <taxon>Eukaryota</taxon>
        <taxon>Viridiplantae</taxon>
        <taxon>Streptophyta</taxon>
        <taxon>Embryophyta</taxon>
        <taxon>Tracheophyta</taxon>
        <taxon>Spermatophyta</taxon>
        <taxon>Magnoliopsida</taxon>
        <taxon>eudicotyledons</taxon>
        <taxon>Gunneridae</taxon>
        <taxon>Pentapetalae</taxon>
        <taxon>asterids</taxon>
        <taxon>campanulids</taxon>
        <taxon>Asterales</taxon>
        <taxon>Asteraceae</taxon>
        <taxon>Carduoideae</taxon>
        <taxon>Cardueae</taxon>
        <taxon>Centaureinae</taxon>
        <taxon>Centaurea</taxon>
    </lineage>
</organism>
<evidence type="ECO:0000256" key="13">
    <source>
        <dbReference type="ARBA" id="ARBA00023163"/>
    </source>
</evidence>
<evidence type="ECO:0000256" key="15">
    <source>
        <dbReference type="ARBA" id="ARBA00071985"/>
    </source>
</evidence>
<evidence type="ECO:0000256" key="14">
    <source>
        <dbReference type="ARBA" id="ARBA00023242"/>
    </source>
</evidence>
<evidence type="ECO:0000256" key="10">
    <source>
        <dbReference type="ARBA" id="ARBA00022884"/>
    </source>
</evidence>
<dbReference type="GO" id="GO:0006353">
    <property type="term" value="P:DNA-templated transcription termination"/>
    <property type="evidence" value="ECO:0007669"/>
    <property type="project" value="UniProtKB-KW"/>
</dbReference>
<dbReference type="SUPFAM" id="SSF110324">
    <property type="entry name" value="Ribosomal L27 protein-like"/>
    <property type="match status" value="1"/>
</dbReference>
<reference evidence="19" key="1">
    <citation type="submission" date="2023-03" db="EMBL/GenBank/DDBJ databases">
        <title>Chromosome-scale reference genome and RAD-based genetic map of yellow starthistle (Centaurea solstitialis) reveal putative structural variation and QTLs associated with invader traits.</title>
        <authorList>
            <person name="Reatini B."/>
            <person name="Cang F.A."/>
            <person name="Jiang Q."/>
            <person name="Mckibben M.T.W."/>
            <person name="Barker M.S."/>
            <person name="Rieseberg L.H."/>
            <person name="Dlugosch K.M."/>
        </authorList>
    </citation>
    <scope>NUCLEOTIDE SEQUENCE</scope>
    <source>
        <strain evidence="19">CAN-66</strain>
        <tissue evidence="19">Leaf</tissue>
    </source>
</reference>
<dbReference type="GO" id="GO:0006364">
    <property type="term" value="P:rRNA processing"/>
    <property type="evidence" value="ECO:0007669"/>
    <property type="project" value="UniProtKB-KW"/>
</dbReference>
<feature type="compositionally biased region" description="Low complexity" evidence="17">
    <location>
        <begin position="441"/>
        <end position="451"/>
    </location>
</feature>
<proteinExistence type="inferred from homology"/>
<evidence type="ECO:0000256" key="2">
    <source>
        <dbReference type="ARBA" id="ARBA00004229"/>
    </source>
</evidence>
<keyword evidence="12" id="KW-0805">Transcription regulation</keyword>
<comment type="subcellular location">
    <subcellularLocation>
        <location evidence="1">Nucleus</location>
    </subcellularLocation>
    <subcellularLocation>
        <location evidence="2">Plastid</location>
        <location evidence="2">Chloroplast</location>
    </subcellularLocation>
</comment>
<dbReference type="InterPro" id="IPR012340">
    <property type="entry name" value="NA-bd_OB-fold"/>
</dbReference>
<evidence type="ECO:0000256" key="6">
    <source>
        <dbReference type="ARBA" id="ARBA00022528"/>
    </source>
</evidence>
<dbReference type="InterPro" id="IPR038538">
    <property type="entry name" value="MTERF_sf"/>
</dbReference>
<dbReference type="InterPro" id="IPR003029">
    <property type="entry name" value="S1_domain"/>
</dbReference>
<dbReference type="CDD" id="cd22525">
    <property type="entry name" value="KH-I_Rrp4_eukar"/>
    <property type="match status" value="1"/>
</dbReference>
<dbReference type="Gene3D" id="2.40.50.140">
    <property type="entry name" value="Nucleic acid-binding proteins"/>
    <property type="match status" value="1"/>
</dbReference>
<feature type="compositionally biased region" description="Acidic residues" evidence="17">
    <location>
        <begin position="888"/>
        <end position="901"/>
    </location>
</feature>
<dbReference type="Proteomes" id="UP001172457">
    <property type="component" value="Chromosome 6"/>
</dbReference>
<evidence type="ECO:0000256" key="7">
    <source>
        <dbReference type="ARBA" id="ARBA00022552"/>
    </source>
</evidence>
<dbReference type="FunFam" id="1.25.70.10:FF:000005">
    <property type="entry name" value="Transcription termination factor MTERF4, chloroplastic"/>
    <property type="match status" value="1"/>
</dbReference>
<dbReference type="InterPro" id="IPR003690">
    <property type="entry name" value="MTERF"/>
</dbReference>
<dbReference type="SMART" id="SM00316">
    <property type="entry name" value="S1"/>
    <property type="match status" value="1"/>
</dbReference>
<dbReference type="PANTHER" id="PTHR13068:SF109">
    <property type="entry name" value="TRANSCRIPTION TERMINATION FACTOR MTERF4, CHLOROPLASTIC"/>
    <property type="match status" value="1"/>
</dbReference>
<protein>
    <recommendedName>
        <fullName evidence="15">Transcription termination factor MTERF4, chloroplastic</fullName>
    </recommendedName>
    <alternativeName>
        <fullName evidence="16">Mitochondrial transcription termination factor 4</fullName>
    </alternativeName>
</protein>
<keyword evidence="5" id="KW-0806">Transcription termination</keyword>
<dbReference type="Gene3D" id="1.25.70.10">
    <property type="entry name" value="Transcription termination factor 3, mitochondrial"/>
    <property type="match status" value="2"/>
</dbReference>
<evidence type="ECO:0000256" key="9">
    <source>
        <dbReference type="ARBA" id="ARBA00022835"/>
    </source>
</evidence>
<evidence type="ECO:0000256" key="1">
    <source>
        <dbReference type="ARBA" id="ARBA00004123"/>
    </source>
</evidence>
<keyword evidence="6" id="KW-0150">Chloroplast</keyword>
<dbReference type="GO" id="GO:0009507">
    <property type="term" value="C:chloroplast"/>
    <property type="evidence" value="ECO:0007669"/>
    <property type="project" value="UniProtKB-SubCell"/>
</dbReference>
<dbReference type="GO" id="GO:0000178">
    <property type="term" value="C:exosome (RNase complex)"/>
    <property type="evidence" value="ECO:0007669"/>
    <property type="project" value="UniProtKB-KW"/>
</dbReference>
<keyword evidence="14" id="KW-0539">Nucleus</keyword>
<name>A0AA38SV16_9ASTR</name>
<keyword evidence="9" id="KW-0271">Exosome</keyword>
<keyword evidence="10" id="KW-0694">RNA-binding</keyword>
<evidence type="ECO:0000256" key="8">
    <source>
        <dbReference type="ARBA" id="ARBA00022640"/>
    </source>
</evidence>
<evidence type="ECO:0000259" key="18">
    <source>
        <dbReference type="SMART" id="SM00316"/>
    </source>
</evidence>
<keyword evidence="8" id="KW-0934">Plastid</keyword>
<dbReference type="SUPFAM" id="SSF54791">
    <property type="entry name" value="Eukaryotic type KH-domain (KH-domain type I)"/>
    <property type="match status" value="1"/>
</dbReference>
<sequence length="901" mass="101254">MRGIELPLNQTQKLRLQRALEQLESLSSVTNSNASVTVADTIPVNQEDGVLKGHGTTELEGEVVATVCGVIERVNKLVYVRTLRARYKPEVGDIIVGRVLEVAPKRWRLEINFSQDAVLMLSSMNLPDGIQRRRTAVDELNMRSIFEDDDVICAEVRDFMRDGSLQLQARSQKYGKLERGQMLTISPYLIKRRKQHFHHLDQYGIDLILGCNGFIWVGEHVETKDNMIEDEPVKPEQENNKSKTSMMTLEEEEQTYTPLETRQHICRIANAIRVLSTLGFSITIDVILDVVDLSNSKGLDIHEMLGAEFSVLVAEREAERRSSSTRRKRSKYPVSICIANPTSSHRNSAALRRSPAFSTGFRTSDCFGCATVQSSANMKIIGYNSIPKSSILLVNHDLSALMFCKTLTATASTLVVSTHHQKRINLVGKLQCSVASRPYASNSAGSSTSKSESIRTNRKQGGSSSLYGRASLLEMKNERIANRARVYDFLKSIGIEPDELDGLELPVTVDVMKERVDFLHTLGLTIEDINNYPLVLGCSVKKNMIPVLDYLGKLGVRRSTLTDFLRRYPQVLHASVVVDLAPVVKHLEGMDIKPNDIPRVLEKYPEVLGYKLEGTMSTSVAYLVGIGVARREIGGILTRYPEILGMRVGRVIKPFVEYLESLGIPTLAVARLIEQRPHILGFGLEEKVKRNVKLLTEFGVRTTSISSVIAQYPEIIGLDLEARLLKQKTFLNSVVGFSPEDFGKVVEKMPQIVSLSNTPVVKHVDFLKTCGFSLDQVRKMVVGCPQLLALNMDIMKLNFDYFQTKMGRELDELVEFPAFFTYGLESTIRPRDRVVAKKGLKCSLSWLLNCSDAKFEQRMNYDTIDMEEMEDDSSFDMNTLMEPRNGESDSDYDEDSDEEYV</sequence>
<comment type="similarity">
    <text evidence="4">Belongs to the RRP4 family.</text>
</comment>
<dbReference type="GO" id="GO:0032502">
    <property type="term" value="P:developmental process"/>
    <property type="evidence" value="ECO:0007669"/>
    <property type="project" value="TreeGrafter"/>
</dbReference>
<dbReference type="AlphaFoldDB" id="A0AA38SV16"/>
<dbReference type="Pfam" id="PF21266">
    <property type="entry name" value="S1_RRP4"/>
    <property type="match status" value="1"/>
</dbReference>
<dbReference type="InterPro" id="IPR036612">
    <property type="entry name" value="KH_dom_type_1_sf"/>
</dbReference>
<comment type="similarity">
    <text evidence="3">Belongs to the mTERF family.</text>
</comment>
<evidence type="ECO:0000256" key="16">
    <source>
        <dbReference type="ARBA" id="ARBA00077581"/>
    </source>
</evidence>
<evidence type="ECO:0000256" key="4">
    <source>
        <dbReference type="ARBA" id="ARBA00009155"/>
    </source>
</evidence>
<dbReference type="PANTHER" id="PTHR13068">
    <property type="entry name" value="CGI-12 PROTEIN-RELATED"/>
    <property type="match status" value="1"/>
</dbReference>
<evidence type="ECO:0000313" key="19">
    <source>
        <dbReference type="EMBL" id="KAJ9543236.1"/>
    </source>
</evidence>
<evidence type="ECO:0000256" key="17">
    <source>
        <dbReference type="SAM" id="MobiDB-lite"/>
    </source>
</evidence>
<feature type="domain" description="S1 motif" evidence="18">
    <location>
        <begin position="90"/>
        <end position="170"/>
    </location>
</feature>
<evidence type="ECO:0000256" key="11">
    <source>
        <dbReference type="ARBA" id="ARBA00022946"/>
    </source>
</evidence>
<dbReference type="FunFam" id="2.40.50.140:FF:000038">
    <property type="entry name" value="Exosome complex component RRP4"/>
    <property type="match status" value="1"/>
</dbReference>
<feature type="region of interest" description="Disordered" evidence="17">
    <location>
        <begin position="871"/>
        <end position="901"/>
    </location>
</feature>
<dbReference type="Pfam" id="PF15985">
    <property type="entry name" value="KH_6"/>
    <property type="match status" value="1"/>
</dbReference>
<accession>A0AA38SV16</accession>
<dbReference type="InterPro" id="IPR048565">
    <property type="entry name" value="S1_RRP4"/>
</dbReference>
<dbReference type="SMART" id="SM00733">
    <property type="entry name" value="Mterf"/>
    <property type="match status" value="10"/>
</dbReference>
<dbReference type="SUPFAM" id="SSF50249">
    <property type="entry name" value="Nucleic acid-binding proteins"/>
    <property type="match status" value="1"/>
</dbReference>
<dbReference type="Gene3D" id="2.40.50.100">
    <property type="match status" value="1"/>
</dbReference>
<gene>
    <name evidence="19" type="ORF">OSB04_022943</name>
</gene>
<evidence type="ECO:0000256" key="5">
    <source>
        <dbReference type="ARBA" id="ARBA00022472"/>
    </source>
</evidence>
<comment type="caution">
    <text evidence="19">The sequence shown here is derived from an EMBL/GenBank/DDBJ whole genome shotgun (WGS) entry which is preliminary data.</text>
</comment>
<dbReference type="CDD" id="cd05789">
    <property type="entry name" value="S1_Rrp4"/>
    <property type="match status" value="1"/>
</dbReference>
<evidence type="ECO:0000256" key="3">
    <source>
        <dbReference type="ARBA" id="ARBA00007692"/>
    </source>
</evidence>
<keyword evidence="13" id="KW-0804">Transcription</keyword>
<keyword evidence="7" id="KW-0698">rRNA processing</keyword>
<evidence type="ECO:0000256" key="12">
    <source>
        <dbReference type="ARBA" id="ARBA00023015"/>
    </source>
</evidence>
<dbReference type="FunFam" id="1.25.70.10:FF:000004">
    <property type="entry name" value="Transcription termination factor mterf4, chloroplastic"/>
    <property type="match status" value="1"/>
</dbReference>
<dbReference type="Pfam" id="PF02536">
    <property type="entry name" value="mTERF"/>
    <property type="match status" value="1"/>
</dbReference>
<dbReference type="EMBL" id="JARYMX010000006">
    <property type="protein sequence ID" value="KAJ9543236.1"/>
    <property type="molecule type" value="Genomic_DNA"/>
</dbReference>
<evidence type="ECO:0000313" key="20">
    <source>
        <dbReference type="Proteomes" id="UP001172457"/>
    </source>
</evidence>
<keyword evidence="11" id="KW-0809">Transit peptide</keyword>
<keyword evidence="20" id="KW-1185">Reference proteome</keyword>
<dbReference type="InterPro" id="IPR004088">
    <property type="entry name" value="KH_dom_type_1"/>
</dbReference>
<dbReference type="GO" id="GO:0005634">
    <property type="term" value="C:nucleus"/>
    <property type="evidence" value="ECO:0007669"/>
    <property type="project" value="UniProtKB-SubCell"/>
</dbReference>
<dbReference type="GO" id="GO:0008380">
    <property type="term" value="P:RNA splicing"/>
    <property type="evidence" value="ECO:0007669"/>
    <property type="project" value="UniProtKB-ARBA"/>
</dbReference>
<dbReference type="GO" id="GO:0003723">
    <property type="term" value="F:RNA binding"/>
    <property type="evidence" value="ECO:0007669"/>
    <property type="project" value="UniProtKB-KW"/>
</dbReference>
<feature type="region of interest" description="Disordered" evidence="17">
    <location>
        <begin position="438"/>
        <end position="463"/>
    </location>
</feature>